<reference evidence="2" key="1">
    <citation type="submission" date="2016-04" db="EMBL/GenBank/DDBJ databases">
        <title>Draft genome sequence of Paludibacter jiangxiensis strain NM7.</title>
        <authorList>
            <person name="Qiu Y."/>
            <person name="Matsuura N."/>
            <person name="Ohashi A."/>
            <person name="Tourlousse M.D."/>
            <person name="Sekiguchi Y."/>
        </authorList>
    </citation>
    <scope>NUCLEOTIDE SEQUENCE [LARGE SCALE GENOMIC DNA]</scope>
    <source>
        <strain evidence="2">NM7</strain>
    </source>
</reference>
<dbReference type="Proteomes" id="UP000076586">
    <property type="component" value="Unassembled WGS sequence"/>
</dbReference>
<keyword evidence="2" id="KW-1185">Reference proteome</keyword>
<dbReference type="STRING" id="681398.PJIAN_3360"/>
<proteinExistence type="predicted"/>
<dbReference type="EMBL" id="BDCR01000003">
    <property type="protein sequence ID" value="GAT63048.1"/>
    <property type="molecule type" value="Genomic_DNA"/>
</dbReference>
<protein>
    <recommendedName>
        <fullName evidence="3">Outer membrane protein beta-barrel domain-containing protein</fullName>
    </recommendedName>
</protein>
<gene>
    <name evidence="1" type="ORF">PJIAN_3360</name>
</gene>
<dbReference type="AlphaFoldDB" id="A0A170ZVK5"/>
<evidence type="ECO:0008006" key="3">
    <source>
        <dbReference type="Google" id="ProtNLM"/>
    </source>
</evidence>
<reference evidence="2" key="2">
    <citation type="journal article" date="2017" name="Genome Announc.">
        <title>Draft genome sequence of Paludibacter jiangxiensis NM7(T), a propionate-producing fermentative bacterium.</title>
        <authorList>
            <person name="Qiu Y.-L."/>
            <person name="Tourlousse D.M."/>
            <person name="Matsuura N."/>
            <person name="Ohashi A."/>
            <person name="Sekiguchi Y."/>
        </authorList>
    </citation>
    <scope>NUCLEOTIDE SEQUENCE [LARGE SCALE GENOMIC DNA]</scope>
    <source>
        <strain evidence="2">NM7</strain>
    </source>
</reference>
<sequence length="191" mass="21617">MLYIQGDDNISMRVPYFLKQINYYRMKKYLVLAVFAFVSVVAFSQNSLAMGRTQLNFGVGFSDWGVPVYFGFDHAVSRDVTLGGELSYRSYREDWDNYYYDHSIVGISGNANYHFNNLLRIPRNWDFYAGLNLGFYVWNSPDIYHGSHTSGLGLGAQIGGRYFISRTVALNLEFGGGNAFSDGKIGLTVKL</sequence>
<dbReference type="Gene3D" id="2.40.160.20">
    <property type="match status" value="1"/>
</dbReference>
<evidence type="ECO:0000313" key="1">
    <source>
        <dbReference type="EMBL" id="GAT63048.1"/>
    </source>
</evidence>
<organism evidence="1 2">
    <name type="scientific">Paludibacter jiangxiensis</name>
    <dbReference type="NCBI Taxonomy" id="681398"/>
    <lineage>
        <taxon>Bacteria</taxon>
        <taxon>Pseudomonadati</taxon>
        <taxon>Bacteroidota</taxon>
        <taxon>Bacteroidia</taxon>
        <taxon>Bacteroidales</taxon>
        <taxon>Paludibacteraceae</taxon>
        <taxon>Paludibacter</taxon>
    </lineage>
</organism>
<evidence type="ECO:0000313" key="2">
    <source>
        <dbReference type="Proteomes" id="UP000076586"/>
    </source>
</evidence>
<comment type="caution">
    <text evidence="1">The sequence shown here is derived from an EMBL/GenBank/DDBJ whole genome shotgun (WGS) entry which is preliminary data.</text>
</comment>
<accession>A0A170ZVK5</accession>
<name>A0A170ZVK5_9BACT</name>
<dbReference type="InterPro" id="IPR011250">
    <property type="entry name" value="OMP/PagP_B-barrel"/>
</dbReference>
<dbReference type="SUPFAM" id="SSF56925">
    <property type="entry name" value="OMPA-like"/>
    <property type="match status" value="1"/>
</dbReference>